<dbReference type="Proteomes" id="UP001185631">
    <property type="component" value="Unassembled WGS sequence"/>
</dbReference>
<dbReference type="EMBL" id="JAKMUU010000004">
    <property type="protein sequence ID" value="MCZ9307465.1"/>
    <property type="molecule type" value="Genomic_DNA"/>
</dbReference>
<evidence type="ECO:0000313" key="1">
    <source>
        <dbReference type="EMBL" id="MCZ9307465.1"/>
    </source>
</evidence>
<name>A0A9X3MD40_9CORY</name>
<organism evidence="1 3">
    <name type="scientific">Corynebacterium curieae</name>
    <dbReference type="NCBI Taxonomy" id="2913500"/>
    <lineage>
        <taxon>Bacteria</taxon>
        <taxon>Bacillati</taxon>
        <taxon>Actinomycetota</taxon>
        <taxon>Actinomycetes</taxon>
        <taxon>Mycobacteriales</taxon>
        <taxon>Corynebacteriaceae</taxon>
        <taxon>Corynebacterium</taxon>
    </lineage>
</organism>
<protein>
    <submittedName>
        <fullName evidence="1">Uncharacterized protein</fullName>
    </submittedName>
</protein>
<dbReference type="Proteomes" id="UP001146430">
    <property type="component" value="Unassembled WGS sequence"/>
</dbReference>
<sequence length="144" mass="15337">MKSTPLILAAGVVFGAIYGTNALLPDMYDNPTSEVKAGSAHIPGLSCLEEDGSTADNPRWDCDGTLIRAKEAGVQDKDQATRRYLRAMGEGTTIPEGDIDRDGDKRTLADGDLVAISIEDDGPTTFVSLRGPRAEELAQEVEKA</sequence>
<dbReference type="AlphaFoldDB" id="A0A9X3MD40"/>
<evidence type="ECO:0000313" key="3">
    <source>
        <dbReference type="Proteomes" id="UP001146430"/>
    </source>
</evidence>
<evidence type="ECO:0000313" key="2">
    <source>
        <dbReference type="EMBL" id="MDV2424311.1"/>
    </source>
</evidence>
<dbReference type="RefSeq" id="WP_269946606.1">
    <property type="nucleotide sequence ID" value="NZ_JAKMUU010000004.1"/>
</dbReference>
<keyword evidence="4" id="KW-1185">Reference proteome</keyword>
<proteinExistence type="predicted"/>
<dbReference type="EMBL" id="JAVBID010000008">
    <property type="protein sequence ID" value="MDV2424311.1"/>
    <property type="molecule type" value="Genomic_DNA"/>
</dbReference>
<accession>A0A9X3MD40</accession>
<comment type="caution">
    <text evidence="1">The sequence shown here is derived from an EMBL/GenBank/DDBJ whole genome shotgun (WGS) entry which is preliminary data.</text>
</comment>
<gene>
    <name evidence="1" type="ORF">L8V01_08250</name>
    <name evidence="2" type="ORF">RAE13_07815</name>
</gene>
<evidence type="ECO:0000313" key="4">
    <source>
        <dbReference type="Proteomes" id="UP001185631"/>
    </source>
</evidence>
<reference evidence="2 4" key="2">
    <citation type="submission" date="2023-08" db="EMBL/GenBank/DDBJ databases">
        <title>Genomic characterization of the C. tuberculostearicum species complex, a ubiquitous member of the human skin microbiome.</title>
        <authorList>
            <person name="Ahmed N."/>
            <person name="Deming C."/>
            <person name="Conlan S."/>
            <person name="Segre J."/>
        </authorList>
    </citation>
    <scope>NUCLEOTIDE SEQUENCE [LARGE SCALE GENOMIC DNA]</scope>
    <source>
        <strain evidence="2 4">CTNIH19</strain>
    </source>
</reference>
<reference evidence="1" key="1">
    <citation type="submission" date="2022-02" db="EMBL/GenBank/DDBJ databases">
        <title>Corynebacterium sp. from urogenital microbiome.</title>
        <authorList>
            <person name="Cappelli E.A."/>
            <person name="Ribeiro T.G."/>
            <person name="Peixe L."/>
        </authorList>
    </citation>
    <scope>NUCLEOTIDE SEQUENCE</scope>
    <source>
        <strain evidence="1">C8Ua_181</strain>
    </source>
</reference>